<name>A0ACC0PH57_RHOML</name>
<proteinExistence type="predicted"/>
<keyword evidence="2" id="KW-1185">Reference proteome</keyword>
<protein>
    <submittedName>
        <fullName evidence="1">Uncharacterized protein</fullName>
    </submittedName>
</protein>
<sequence>MKFEDFLMQTSDSEKQRRVDLEEEVEKLQGDLDEELKLSKILQCALQGPVQSCPCLSKLLPSQVQVLLAELAMVEEEIIWLERKVDKLKLSLYHEKKQTREWQPPKVRRRHRQLKQLSFERSNQMEVSCRRVSLKPQGLRERRASFSSSMEHPHLSSMKSNEEIAETSTRTRRSRNHECSDVIKNGMEKPNELSEELMKCLIGIFFKLNQASPGSKGSAIASRHHISCINSKGFMSRTSFNCEAPEFSFDKTSNIDPYGILPDFDGLIRDVGPYKNFFQITRSSLNISQISECIKAMGKLRVLMQKLCNVDPTSLTHKQKLAFWINIYNACIMHAFLQHGLPSTQEKLLALMNKAATNVGGIVLNALAIEHFILRHPSDSKQLRVYMPDDVVNELGKAKVEYLEASVGITSKKKILVPKLLQWHMKDFADDLESLLEWIYSQLPPSGSLKRLIMECLIGETKSPLAKMVEIQPYDSEFRYLLPL</sequence>
<dbReference type="EMBL" id="CM046390">
    <property type="protein sequence ID" value="KAI8564042.1"/>
    <property type="molecule type" value="Genomic_DNA"/>
</dbReference>
<evidence type="ECO:0000313" key="1">
    <source>
        <dbReference type="EMBL" id="KAI8564042.1"/>
    </source>
</evidence>
<accession>A0ACC0PH57</accession>
<gene>
    <name evidence="1" type="ORF">RHMOL_Rhmol03G0152700</name>
</gene>
<comment type="caution">
    <text evidence="1">The sequence shown here is derived from an EMBL/GenBank/DDBJ whole genome shotgun (WGS) entry which is preliminary data.</text>
</comment>
<reference evidence="1" key="1">
    <citation type="submission" date="2022-02" db="EMBL/GenBank/DDBJ databases">
        <title>Plant Genome Project.</title>
        <authorList>
            <person name="Zhang R.-G."/>
        </authorList>
    </citation>
    <scope>NUCLEOTIDE SEQUENCE</scope>
    <source>
        <strain evidence="1">AT1</strain>
    </source>
</reference>
<dbReference type="Proteomes" id="UP001062846">
    <property type="component" value="Chromosome 3"/>
</dbReference>
<organism evidence="1 2">
    <name type="scientific">Rhododendron molle</name>
    <name type="common">Chinese azalea</name>
    <name type="synonym">Azalea mollis</name>
    <dbReference type="NCBI Taxonomy" id="49168"/>
    <lineage>
        <taxon>Eukaryota</taxon>
        <taxon>Viridiplantae</taxon>
        <taxon>Streptophyta</taxon>
        <taxon>Embryophyta</taxon>
        <taxon>Tracheophyta</taxon>
        <taxon>Spermatophyta</taxon>
        <taxon>Magnoliopsida</taxon>
        <taxon>eudicotyledons</taxon>
        <taxon>Gunneridae</taxon>
        <taxon>Pentapetalae</taxon>
        <taxon>asterids</taxon>
        <taxon>Ericales</taxon>
        <taxon>Ericaceae</taxon>
        <taxon>Ericoideae</taxon>
        <taxon>Rhodoreae</taxon>
        <taxon>Rhododendron</taxon>
    </lineage>
</organism>
<evidence type="ECO:0000313" key="2">
    <source>
        <dbReference type="Proteomes" id="UP001062846"/>
    </source>
</evidence>